<dbReference type="GO" id="GO:0005759">
    <property type="term" value="C:mitochondrial matrix"/>
    <property type="evidence" value="ECO:0007669"/>
    <property type="project" value="TreeGrafter"/>
</dbReference>
<evidence type="ECO:0000256" key="1">
    <source>
        <dbReference type="SAM" id="MobiDB-lite"/>
    </source>
</evidence>
<dbReference type="Gene3D" id="1.20.58.1480">
    <property type="match status" value="1"/>
</dbReference>
<dbReference type="GO" id="GO:0003697">
    <property type="term" value="F:single-stranded DNA binding"/>
    <property type="evidence" value="ECO:0007669"/>
    <property type="project" value="TreeGrafter"/>
</dbReference>
<dbReference type="OrthoDB" id="2411602at2759"/>
<evidence type="ECO:0000259" key="2">
    <source>
        <dbReference type="SMART" id="SM00464"/>
    </source>
</evidence>
<dbReference type="InterPro" id="IPR027065">
    <property type="entry name" value="Lon_Prtase"/>
</dbReference>
<name>A0A2H3D0N4_ARMGA</name>
<dbReference type="GO" id="GO:0004252">
    <property type="term" value="F:serine-type endopeptidase activity"/>
    <property type="evidence" value="ECO:0007669"/>
    <property type="project" value="InterPro"/>
</dbReference>
<feature type="compositionally biased region" description="Basic and acidic residues" evidence="1">
    <location>
        <begin position="21"/>
        <end position="38"/>
    </location>
</feature>
<dbReference type="InParanoid" id="A0A2H3D0N4"/>
<dbReference type="InterPro" id="IPR003111">
    <property type="entry name" value="Lon_prtase_N"/>
</dbReference>
<dbReference type="GO" id="GO:0007005">
    <property type="term" value="P:mitochondrion organization"/>
    <property type="evidence" value="ECO:0007669"/>
    <property type="project" value="TreeGrafter"/>
</dbReference>
<feature type="compositionally biased region" description="Basic and acidic residues" evidence="1">
    <location>
        <begin position="266"/>
        <end position="287"/>
    </location>
</feature>
<accession>A0A2H3D0N4</accession>
<protein>
    <recommendedName>
        <fullName evidence="2">Lon N-terminal domain-containing protein</fullName>
    </recommendedName>
</protein>
<dbReference type="GO" id="GO:0005524">
    <property type="term" value="F:ATP binding"/>
    <property type="evidence" value="ECO:0007669"/>
    <property type="project" value="InterPro"/>
</dbReference>
<sequence>MDVPSDEDEKAIEDAEELLDDQVRLRSKDDKNPSKESSSESSPPASSSSDAALMKQSVPAIYPQVLALPIVRRPLFPGFYKAVIVRNPEVVAAIKEMMKRGQPFLDNQRVQIKITSLVKAGGIATVELVGEEDIQIVDLRGPLQTSFLHNHAISIVEVENLVTQPYNKNNQEIAQLNPIFRDQITNFSINQFAFNAVDEPDKLAGFAAAVSTGEVVELQDVLDSLVLQSKLSRDGDNMIAKHQREYYLMEQLKSIKKELGMESDEKDTLIEKSKERAASLKMPRRPE</sequence>
<dbReference type="Pfam" id="PF02190">
    <property type="entry name" value="LON_substr_bdg"/>
    <property type="match status" value="1"/>
</dbReference>
<gene>
    <name evidence="3" type="ORF">ARMGADRAFT_1084392</name>
</gene>
<feature type="region of interest" description="Disordered" evidence="1">
    <location>
        <begin position="17"/>
        <end position="52"/>
    </location>
</feature>
<organism evidence="3 4">
    <name type="scientific">Armillaria gallica</name>
    <name type="common">Bulbous honey fungus</name>
    <name type="synonym">Armillaria bulbosa</name>
    <dbReference type="NCBI Taxonomy" id="47427"/>
    <lineage>
        <taxon>Eukaryota</taxon>
        <taxon>Fungi</taxon>
        <taxon>Dikarya</taxon>
        <taxon>Basidiomycota</taxon>
        <taxon>Agaricomycotina</taxon>
        <taxon>Agaricomycetes</taxon>
        <taxon>Agaricomycetidae</taxon>
        <taxon>Agaricales</taxon>
        <taxon>Marasmiineae</taxon>
        <taxon>Physalacriaceae</taxon>
        <taxon>Armillaria</taxon>
    </lineage>
</organism>
<dbReference type="AlphaFoldDB" id="A0A2H3D0N4"/>
<evidence type="ECO:0000313" key="4">
    <source>
        <dbReference type="Proteomes" id="UP000217790"/>
    </source>
</evidence>
<dbReference type="GO" id="GO:0051131">
    <property type="term" value="P:chaperone-mediated protein complex assembly"/>
    <property type="evidence" value="ECO:0007669"/>
    <property type="project" value="TreeGrafter"/>
</dbReference>
<dbReference type="PANTHER" id="PTHR43718">
    <property type="entry name" value="LON PROTEASE"/>
    <property type="match status" value="1"/>
</dbReference>
<dbReference type="Proteomes" id="UP000217790">
    <property type="component" value="Unassembled WGS sequence"/>
</dbReference>
<dbReference type="SMART" id="SM00464">
    <property type="entry name" value="LON"/>
    <property type="match status" value="1"/>
</dbReference>
<reference evidence="4" key="1">
    <citation type="journal article" date="2017" name="Nat. Ecol. Evol.">
        <title>Genome expansion and lineage-specific genetic innovations in the forest pathogenic fungi Armillaria.</title>
        <authorList>
            <person name="Sipos G."/>
            <person name="Prasanna A.N."/>
            <person name="Walter M.C."/>
            <person name="O'Connor E."/>
            <person name="Balint B."/>
            <person name="Krizsan K."/>
            <person name="Kiss B."/>
            <person name="Hess J."/>
            <person name="Varga T."/>
            <person name="Slot J."/>
            <person name="Riley R."/>
            <person name="Boka B."/>
            <person name="Rigling D."/>
            <person name="Barry K."/>
            <person name="Lee J."/>
            <person name="Mihaltcheva S."/>
            <person name="LaButti K."/>
            <person name="Lipzen A."/>
            <person name="Waldron R."/>
            <person name="Moloney N.M."/>
            <person name="Sperisen C."/>
            <person name="Kredics L."/>
            <person name="Vagvoelgyi C."/>
            <person name="Patrignani A."/>
            <person name="Fitzpatrick D."/>
            <person name="Nagy I."/>
            <person name="Doyle S."/>
            <person name="Anderson J.B."/>
            <person name="Grigoriev I.V."/>
            <person name="Gueldener U."/>
            <person name="Muensterkoetter M."/>
            <person name="Nagy L.G."/>
        </authorList>
    </citation>
    <scope>NUCLEOTIDE SEQUENCE [LARGE SCALE GENOMIC DNA]</scope>
    <source>
        <strain evidence="4">Ar21-2</strain>
    </source>
</reference>
<keyword evidence="4" id="KW-1185">Reference proteome</keyword>
<evidence type="ECO:0000313" key="3">
    <source>
        <dbReference type="EMBL" id="PBK88841.1"/>
    </source>
</evidence>
<proteinExistence type="predicted"/>
<feature type="region of interest" description="Disordered" evidence="1">
    <location>
        <begin position="261"/>
        <end position="287"/>
    </location>
</feature>
<dbReference type="EMBL" id="KZ293671">
    <property type="protein sequence ID" value="PBK88841.1"/>
    <property type="molecule type" value="Genomic_DNA"/>
</dbReference>
<dbReference type="PANTHER" id="PTHR43718:SF2">
    <property type="entry name" value="LON PROTEASE HOMOLOG, MITOCHONDRIAL"/>
    <property type="match status" value="1"/>
</dbReference>
<dbReference type="GO" id="GO:0004176">
    <property type="term" value="F:ATP-dependent peptidase activity"/>
    <property type="evidence" value="ECO:0007669"/>
    <property type="project" value="InterPro"/>
</dbReference>
<dbReference type="GO" id="GO:0006515">
    <property type="term" value="P:protein quality control for misfolded or incompletely synthesized proteins"/>
    <property type="evidence" value="ECO:0007669"/>
    <property type="project" value="TreeGrafter"/>
</dbReference>
<feature type="compositionally biased region" description="Low complexity" evidence="1">
    <location>
        <begin position="39"/>
        <end position="52"/>
    </location>
</feature>
<feature type="domain" description="Lon N-terminal" evidence="2">
    <location>
        <begin position="64"/>
        <end position="240"/>
    </location>
</feature>
<dbReference type="STRING" id="47427.A0A2H3D0N4"/>